<keyword evidence="7" id="KW-0472">Membrane</keyword>
<dbReference type="PROSITE" id="PS50113">
    <property type="entry name" value="PAC"/>
    <property type="match status" value="2"/>
</dbReference>
<feature type="domain" description="PAC" evidence="9">
    <location>
        <begin position="256"/>
        <end position="308"/>
    </location>
</feature>
<dbReference type="InterPro" id="IPR003661">
    <property type="entry name" value="HisK_dim/P_dom"/>
</dbReference>
<keyword evidence="3" id="KW-0597">Phosphoprotein</keyword>
<keyword evidence="6" id="KW-0175">Coiled coil</keyword>
<proteinExistence type="predicted"/>
<dbReference type="SMART" id="SM00388">
    <property type="entry name" value="HisKA"/>
    <property type="match status" value="1"/>
</dbReference>
<evidence type="ECO:0000256" key="3">
    <source>
        <dbReference type="ARBA" id="ARBA00022553"/>
    </source>
</evidence>
<dbReference type="InterPro" id="IPR003594">
    <property type="entry name" value="HATPase_dom"/>
</dbReference>
<dbReference type="InterPro" id="IPR000700">
    <property type="entry name" value="PAS-assoc_C"/>
</dbReference>
<dbReference type="Gene3D" id="3.30.450.20">
    <property type="entry name" value="PAS domain"/>
    <property type="match status" value="3"/>
</dbReference>
<dbReference type="InterPro" id="IPR005467">
    <property type="entry name" value="His_kinase_dom"/>
</dbReference>
<accession>A0A1J5RYN0</accession>
<dbReference type="PRINTS" id="PR00344">
    <property type="entry name" value="BCTRLSENSOR"/>
</dbReference>
<feature type="domain" description="PAC" evidence="9">
    <location>
        <begin position="129"/>
        <end position="181"/>
    </location>
</feature>
<name>A0A1J5RYN0_9ZZZZ</name>
<dbReference type="SUPFAM" id="SSF55874">
    <property type="entry name" value="ATPase domain of HSP90 chaperone/DNA topoisomerase II/histidine kinase"/>
    <property type="match status" value="1"/>
</dbReference>
<dbReference type="CDD" id="cd00130">
    <property type="entry name" value="PAS"/>
    <property type="match status" value="2"/>
</dbReference>
<dbReference type="PROSITE" id="PS50109">
    <property type="entry name" value="HIS_KIN"/>
    <property type="match status" value="1"/>
</dbReference>
<dbReference type="CDD" id="cd16921">
    <property type="entry name" value="HATPase_FilI-like"/>
    <property type="match status" value="1"/>
</dbReference>
<dbReference type="Gene3D" id="3.30.565.10">
    <property type="entry name" value="Histidine kinase-like ATPase, C-terminal domain"/>
    <property type="match status" value="1"/>
</dbReference>
<evidence type="ECO:0000256" key="2">
    <source>
        <dbReference type="ARBA" id="ARBA00012438"/>
    </source>
</evidence>
<dbReference type="CDD" id="cd00082">
    <property type="entry name" value="HisKA"/>
    <property type="match status" value="1"/>
</dbReference>
<dbReference type="InterPro" id="IPR036890">
    <property type="entry name" value="HATPase_C_sf"/>
</dbReference>
<evidence type="ECO:0000259" key="9">
    <source>
        <dbReference type="PROSITE" id="PS50113"/>
    </source>
</evidence>
<dbReference type="PANTHER" id="PTHR43304:SF1">
    <property type="entry name" value="PAC DOMAIN-CONTAINING PROTEIN"/>
    <property type="match status" value="1"/>
</dbReference>
<evidence type="ECO:0000256" key="4">
    <source>
        <dbReference type="ARBA" id="ARBA00022679"/>
    </source>
</evidence>
<dbReference type="GO" id="GO:0000155">
    <property type="term" value="F:phosphorelay sensor kinase activity"/>
    <property type="evidence" value="ECO:0007669"/>
    <property type="project" value="InterPro"/>
</dbReference>
<evidence type="ECO:0000313" key="10">
    <source>
        <dbReference type="EMBL" id="OIQ94603.1"/>
    </source>
</evidence>
<dbReference type="SMART" id="SM00086">
    <property type="entry name" value="PAC"/>
    <property type="match status" value="3"/>
</dbReference>
<dbReference type="SMART" id="SM00387">
    <property type="entry name" value="HATPase_c"/>
    <property type="match status" value="1"/>
</dbReference>
<dbReference type="EC" id="2.7.13.3" evidence="2"/>
<dbReference type="InterPro" id="IPR035965">
    <property type="entry name" value="PAS-like_dom_sf"/>
</dbReference>
<dbReference type="SMART" id="SM00091">
    <property type="entry name" value="PAS"/>
    <property type="match status" value="3"/>
</dbReference>
<sequence length="663" mass="74920">MTLPPTSVSGFLAGGSLGVVLLLLIRAWRGGRENRARIARLENEKAALQDEVDRLNDFRVLFDNTREALFLFEADGHRLQQISQGGLELLRQDREALLGRALLETGALGEEADFLRNKHLLVAGPAHSVTYESRLRRQDGTLLPLDIFLQHIPARHGLPARFIAASRDISGRKADDEARRRLSAELEAILANIPVGISLISPDRRILKVNAAFCAIYGGDEGEFLQKATGDFYARPQDYQAIAAEALPAMLRGETYVVECPMLRRHDRRELWCRLSGRLIDPANPGLGYVWAHDDITERRRTEKSLRDRQELFEQMFMANGAMKMLLDPADGRIVDANPAAARFYGYDLERLRSLSIGDINVLPPDLLSEALSQASHGPQYYMFRHRLANGEVRDVEIYAGPVVVQGRPLLFSIIHDVSERLKIQADLIRRTEELQRSNEDLESFAYVASHDLRQPLRMISSYLSLLERLLGDRLEQDGRDYLGFARDGAKRMDHLIQDLLDYARVGRRDRPPAEVPLQNVLEETLLHLDAALKDCGARLQRPDSLPTVRGDAGELQRLFLNLLSNALKYRSPHRPPEITLSVERQGSDWRFCLADNGIGIDPEFHDRIFGLFQRLHLQSQYDGTGIGLAVCKRIVDHHGGRIWVESAPDQGARFFFTLPRLP</sequence>
<comment type="catalytic activity">
    <reaction evidence="1">
        <text>ATP + protein L-histidine = ADP + protein N-phospho-L-histidine.</text>
        <dbReference type="EC" id="2.7.13.3"/>
    </reaction>
</comment>
<dbReference type="EMBL" id="MLJW01000183">
    <property type="protein sequence ID" value="OIQ94603.1"/>
    <property type="molecule type" value="Genomic_DNA"/>
</dbReference>
<evidence type="ECO:0000259" key="8">
    <source>
        <dbReference type="PROSITE" id="PS50109"/>
    </source>
</evidence>
<dbReference type="InterPro" id="IPR000014">
    <property type="entry name" value="PAS"/>
</dbReference>
<gene>
    <name evidence="10" type="primary">cph1_32</name>
    <name evidence="10" type="ORF">GALL_234600</name>
</gene>
<dbReference type="InterPro" id="IPR004358">
    <property type="entry name" value="Sig_transdc_His_kin-like_C"/>
</dbReference>
<dbReference type="Pfam" id="PF13426">
    <property type="entry name" value="PAS_9"/>
    <property type="match status" value="2"/>
</dbReference>
<dbReference type="InterPro" id="IPR036097">
    <property type="entry name" value="HisK_dim/P_sf"/>
</dbReference>
<keyword evidence="7" id="KW-0812">Transmembrane</keyword>
<reference evidence="10" key="1">
    <citation type="submission" date="2016-10" db="EMBL/GenBank/DDBJ databases">
        <title>Sequence of Gallionella enrichment culture.</title>
        <authorList>
            <person name="Poehlein A."/>
            <person name="Muehling M."/>
            <person name="Daniel R."/>
        </authorList>
    </citation>
    <scope>NUCLEOTIDE SEQUENCE</scope>
</reference>
<keyword evidence="5" id="KW-0418">Kinase</keyword>
<feature type="transmembrane region" description="Helical" evidence="7">
    <location>
        <begin position="6"/>
        <end position="25"/>
    </location>
</feature>
<feature type="domain" description="Histidine kinase" evidence="8">
    <location>
        <begin position="448"/>
        <end position="663"/>
    </location>
</feature>
<protein>
    <recommendedName>
        <fullName evidence="2">histidine kinase</fullName>
        <ecNumber evidence="2">2.7.13.3</ecNumber>
    </recommendedName>
</protein>
<dbReference type="PANTHER" id="PTHR43304">
    <property type="entry name" value="PHYTOCHROME-LIKE PROTEIN CPH1"/>
    <property type="match status" value="1"/>
</dbReference>
<dbReference type="Pfam" id="PF02518">
    <property type="entry name" value="HATPase_c"/>
    <property type="match status" value="1"/>
</dbReference>
<dbReference type="Gene3D" id="1.10.287.130">
    <property type="match status" value="1"/>
</dbReference>
<dbReference type="Pfam" id="PF00512">
    <property type="entry name" value="HisKA"/>
    <property type="match status" value="1"/>
</dbReference>
<dbReference type="Pfam" id="PF08448">
    <property type="entry name" value="PAS_4"/>
    <property type="match status" value="1"/>
</dbReference>
<evidence type="ECO:0000256" key="1">
    <source>
        <dbReference type="ARBA" id="ARBA00000085"/>
    </source>
</evidence>
<evidence type="ECO:0000256" key="5">
    <source>
        <dbReference type="ARBA" id="ARBA00022777"/>
    </source>
</evidence>
<organism evidence="10">
    <name type="scientific">mine drainage metagenome</name>
    <dbReference type="NCBI Taxonomy" id="410659"/>
    <lineage>
        <taxon>unclassified sequences</taxon>
        <taxon>metagenomes</taxon>
        <taxon>ecological metagenomes</taxon>
    </lineage>
</organism>
<dbReference type="AlphaFoldDB" id="A0A1J5RYN0"/>
<comment type="caution">
    <text evidence="10">The sequence shown here is derived from an EMBL/GenBank/DDBJ whole genome shotgun (WGS) entry which is preliminary data.</text>
</comment>
<evidence type="ECO:0000256" key="6">
    <source>
        <dbReference type="SAM" id="Coils"/>
    </source>
</evidence>
<dbReference type="FunFam" id="3.30.565.10:FF:000006">
    <property type="entry name" value="Sensor histidine kinase WalK"/>
    <property type="match status" value="1"/>
</dbReference>
<feature type="coiled-coil region" evidence="6">
    <location>
        <begin position="31"/>
        <end position="58"/>
    </location>
</feature>
<keyword evidence="7" id="KW-1133">Transmembrane helix</keyword>
<dbReference type="InterPro" id="IPR013656">
    <property type="entry name" value="PAS_4"/>
</dbReference>
<dbReference type="InterPro" id="IPR052162">
    <property type="entry name" value="Sensor_kinase/Photoreceptor"/>
</dbReference>
<dbReference type="InterPro" id="IPR001610">
    <property type="entry name" value="PAC"/>
</dbReference>
<evidence type="ECO:0000256" key="7">
    <source>
        <dbReference type="SAM" id="Phobius"/>
    </source>
</evidence>
<keyword evidence="4 10" id="KW-0808">Transferase</keyword>
<dbReference type="NCBIfam" id="TIGR00229">
    <property type="entry name" value="sensory_box"/>
    <property type="match status" value="3"/>
</dbReference>
<dbReference type="SUPFAM" id="SSF47384">
    <property type="entry name" value="Homodimeric domain of signal transducing histidine kinase"/>
    <property type="match status" value="1"/>
</dbReference>
<dbReference type="SUPFAM" id="SSF55785">
    <property type="entry name" value="PYP-like sensor domain (PAS domain)"/>
    <property type="match status" value="3"/>
</dbReference>